<dbReference type="EMBL" id="JACGWJ010000025">
    <property type="protein sequence ID" value="KAL0316794.1"/>
    <property type="molecule type" value="Genomic_DNA"/>
</dbReference>
<organism evidence="2">
    <name type="scientific">Sesamum radiatum</name>
    <name type="common">Black benniseed</name>
    <dbReference type="NCBI Taxonomy" id="300843"/>
    <lineage>
        <taxon>Eukaryota</taxon>
        <taxon>Viridiplantae</taxon>
        <taxon>Streptophyta</taxon>
        <taxon>Embryophyta</taxon>
        <taxon>Tracheophyta</taxon>
        <taxon>Spermatophyta</taxon>
        <taxon>Magnoliopsida</taxon>
        <taxon>eudicotyledons</taxon>
        <taxon>Gunneridae</taxon>
        <taxon>Pentapetalae</taxon>
        <taxon>asterids</taxon>
        <taxon>lamiids</taxon>
        <taxon>Lamiales</taxon>
        <taxon>Pedaliaceae</taxon>
        <taxon>Sesamum</taxon>
    </lineage>
</organism>
<reference evidence="2" key="2">
    <citation type="journal article" date="2024" name="Plant">
        <title>Genomic evolution and insights into agronomic trait innovations of Sesamum species.</title>
        <authorList>
            <person name="Miao H."/>
            <person name="Wang L."/>
            <person name="Qu L."/>
            <person name="Liu H."/>
            <person name="Sun Y."/>
            <person name="Le M."/>
            <person name="Wang Q."/>
            <person name="Wei S."/>
            <person name="Zheng Y."/>
            <person name="Lin W."/>
            <person name="Duan Y."/>
            <person name="Cao H."/>
            <person name="Xiong S."/>
            <person name="Wang X."/>
            <person name="Wei L."/>
            <person name="Li C."/>
            <person name="Ma Q."/>
            <person name="Ju M."/>
            <person name="Zhao R."/>
            <person name="Li G."/>
            <person name="Mu C."/>
            <person name="Tian Q."/>
            <person name="Mei H."/>
            <person name="Zhang T."/>
            <person name="Gao T."/>
            <person name="Zhang H."/>
        </authorList>
    </citation>
    <scope>NUCLEOTIDE SEQUENCE</scope>
    <source>
        <strain evidence="2">G02</strain>
    </source>
</reference>
<proteinExistence type="predicted"/>
<comment type="caution">
    <text evidence="2">The sequence shown here is derived from an EMBL/GenBank/DDBJ whole genome shotgun (WGS) entry which is preliminary data.</text>
</comment>
<evidence type="ECO:0000313" key="2">
    <source>
        <dbReference type="EMBL" id="KAL0316794.1"/>
    </source>
</evidence>
<protein>
    <submittedName>
        <fullName evidence="2">Uncharacterized protein</fullName>
    </submittedName>
</protein>
<feature type="region of interest" description="Disordered" evidence="1">
    <location>
        <begin position="1"/>
        <end position="54"/>
    </location>
</feature>
<evidence type="ECO:0000256" key="1">
    <source>
        <dbReference type="SAM" id="MobiDB-lite"/>
    </source>
</evidence>
<dbReference type="AlphaFoldDB" id="A0AAW2LEC7"/>
<accession>A0AAW2LEC7</accession>
<gene>
    <name evidence="2" type="ORF">Sradi_5557600</name>
</gene>
<reference evidence="2" key="1">
    <citation type="submission" date="2020-06" db="EMBL/GenBank/DDBJ databases">
        <authorList>
            <person name="Li T."/>
            <person name="Hu X."/>
            <person name="Zhang T."/>
            <person name="Song X."/>
            <person name="Zhang H."/>
            <person name="Dai N."/>
            <person name="Sheng W."/>
            <person name="Hou X."/>
            <person name="Wei L."/>
        </authorList>
    </citation>
    <scope>NUCLEOTIDE SEQUENCE</scope>
    <source>
        <strain evidence="2">G02</strain>
        <tissue evidence="2">Leaf</tissue>
    </source>
</reference>
<sequence>MSSATAGGSSTTAPPNFNLESDGHGTNLSDLENKTTPSYLDDASTTGSSVTPNPALEVFVVGGPTNGHVKEEVVSQPKRAAKIYNFCLGILFGEYLST</sequence>
<name>A0AAW2LEC7_SESRA</name>
<feature type="compositionally biased region" description="Polar residues" evidence="1">
    <location>
        <begin position="14"/>
        <end position="52"/>
    </location>
</feature>
<feature type="compositionally biased region" description="Low complexity" evidence="1">
    <location>
        <begin position="1"/>
        <end position="13"/>
    </location>
</feature>